<dbReference type="GO" id="GO:0016020">
    <property type="term" value="C:membrane"/>
    <property type="evidence" value="ECO:0007669"/>
    <property type="project" value="InterPro"/>
</dbReference>
<comment type="similarity">
    <text evidence="1">Belongs to the peptidase S54 family.</text>
</comment>
<dbReference type="OrthoDB" id="10257275at2759"/>
<evidence type="ECO:0000259" key="4">
    <source>
        <dbReference type="Pfam" id="PF01694"/>
    </source>
</evidence>
<dbReference type="InterPro" id="IPR022764">
    <property type="entry name" value="Peptidase_S54_rhomboid_dom"/>
</dbReference>
<dbReference type="AlphaFoldDB" id="A0A8T1WSY5"/>
<dbReference type="EMBL" id="JAGDFL010000149">
    <property type="protein sequence ID" value="KAG7396576.1"/>
    <property type="molecule type" value="Genomic_DNA"/>
</dbReference>
<feature type="region of interest" description="Disordered" evidence="2">
    <location>
        <begin position="9"/>
        <end position="37"/>
    </location>
</feature>
<feature type="domain" description="Peptidase S54 rhomboid" evidence="4">
    <location>
        <begin position="107"/>
        <end position="234"/>
    </location>
</feature>
<protein>
    <submittedName>
        <fullName evidence="5">Rhomboid- protein 4</fullName>
    </submittedName>
</protein>
<dbReference type="GO" id="GO:0004252">
    <property type="term" value="F:serine-type endopeptidase activity"/>
    <property type="evidence" value="ECO:0007669"/>
    <property type="project" value="InterPro"/>
</dbReference>
<gene>
    <name evidence="5" type="primary">RHBDD1_2</name>
    <name evidence="5" type="ORF">PHYBOEH_002038</name>
</gene>
<organism evidence="5 6">
    <name type="scientific">Phytophthora boehmeriae</name>
    <dbReference type="NCBI Taxonomy" id="109152"/>
    <lineage>
        <taxon>Eukaryota</taxon>
        <taxon>Sar</taxon>
        <taxon>Stramenopiles</taxon>
        <taxon>Oomycota</taxon>
        <taxon>Peronosporomycetes</taxon>
        <taxon>Peronosporales</taxon>
        <taxon>Peronosporaceae</taxon>
        <taxon>Phytophthora</taxon>
    </lineage>
</organism>
<keyword evidence="6" id="KW-1185">Reference proteome</keyword>
<dbReference type="Proteomes" id="UP000693981">
    <property type="component" value="Unassembled WGS sequence"/>
</dbReference>
<keyword evidence="3" id="KW-1133">Transmembrane helix</keyword>
<dbReference type="Pfam" id="PF01694">
    <property type="entry name" value="Rhomboid"/>
    <property type="match status" value="1"/>
</dbReference>
<proteinExistence type="inferred from homology"/>
<sequence length="281" mass="30514">MGLLWWRKKRKKQRQLKASERVAGDGGTSPAQKKADAGDAREILPPPLLLVLESVQEMDQKPPVTLTLIGLMYLLHLQATRTPSLLLPFALCPGKVVANWGTGIGAVLVSPFVHLDDWYLYQSILSFLWKGYHLEGQVGSAAFIAVLVYLIVLSQALIVIAAHLVSQGAVRECFTGFSGVLTALKVILNVDSPTFTQMYNFKVPTKYAAWLELLVTYILVPKLPLLAQAAGLITAVGKPSGSFCSASFDSNGVRQEAIPMAKIVANNRPLVEEKETTLGSS</sequence>
<accession>A0A8T1WSY5</accession>
<dbReference type="PANTHER" id="PTHR43066">
    <property type="entry name" value="RHOMBOID-RELATED PROTEIN"/>
    <property type="match status" value="1"/>
</dbReference>
<feature type="transmembrane region" description="Helical" evidence="3">
    <location>
        <begin position="141"/>
        <end position="165"/>
    </location>
</feature>
<evidence type="ECO:0000256" key="2">
    <source>
        <dbReference type="SAM" id="MobiDB-lite"/>
    </source>
</evidence>
<comment type="caution">
    <text evidence="5">The sequence shown here is derived from an EMBL/GenBank/DDBJ whole genome shotgun (WGS) entry which is preliminary data.</text>
</comment>
<keyword evidence="3" id="KW-0472">Membrane</keyword>
<evidence type="ECO:0000313" key="6">
    <source>
        <dbReference type="Proteomes" id="UP000693981"/>
    </source>
</evidence>
<keyword evidence="3" id="KW-0812">Transmembrane</keyword>
<evidence type="ECO:0000313" key="5">
    <source>
        <dbReference type="EMBL" id="KAG7396576.1"/>
    </source>
</evidence>
<name>A0A8T1WSY5_9STRA</name>
<evidence type="ECO:0000256" key="1">
    <source>
        <dbReference type="ARBA" id="ARBA00009045"/>
    </source>
</evidence>
<reference evidence="5" key="1">
    <citation type="submission" date="2021-02" db="EMBL/GenBank/DDBJ databases">
        <authorList>
            <person name="Palmer J.M."/>
        </authorList>
    </citation>
    <scope>NUCLEOTIDE SEQUENCE</scope>
    <source>
        <strain evidence="5">SCRP23</strain>
    </source>
</reference>
<evidence type="ECO:0000256" key="3">
    <source>
        <dbReference type="SAM" id="Phobius"/>
    </source>
</evidence>
<dbReference type="PANTHER" id="PTHR43066:SF1">
    <property type="entry name" value="RHOMBOID PROTEIN 2"/>
    <property type="match status" value="1"/>
</dbReference>